<dbReference type="NCBIfam" id="TIGR01044">
    <property type="entry name" value="rplV_bact"/>
    <property type="match status" value="1"/>
</dbReference>
<evidence type="ECO:0000256" key="10">
    <source>
        <dbReference type="RuleBase" id="RU004008"/>
    </source>
</evidence>
<sequence>MTTPTSLKLRRASATLESYNQSPRKVRLVTDLVKGKRVEDALATLQFLPKRAAEPVAKLIKSAVANAKQGGEKVEDLKVQNITVEAAEILKRYMPRAFGRASLIRHRKSRVIVTLAPKA</sequence>
<keyword evidence="4 7" id="KW-0689">Ribosomal protein</keyword>
<dbReference type="InterPro" id="IPR001063">
    <property type="entry name" value="Ribosomal_uL22"/>
</dbReference>
<comment type="function">
    <text evidence="7 10">This protein binds specifically to 23S rRNA; its binding is stimulated by other ribosomal proteins, e.g., L4, L17, and L20. It is important during the early stages of 50S assembly. It makes multiple contacts with different domains of the 23S rRNA in the assembled 50S subunit and ribosome.</text>
</comment>
<dbReference type="EMBL" id="MFKU01000007">
    <property type="protein sequence ID" value="OGG48819.1"/>
    <property type="molecule type" value="Genomic_DNA"/>
</dbReference>
<dbReference type="GO" id="GO:0006412">
    <property type="term" value="P:translation"/>
    <property type="evidence" value="ECO:0007669"/>
    <property type="project" value="UniProtKB-UniRule"/>
</dbReference>
<evidence type="ECO:0000256" key="6">
    <source>
        <dbReference type="ARBA" id="ARBA00035207"/>
    </source>
</evidence>
<evidence type="ECO:0000256" key="7">
    <source>
        <dbReference type="HAMAP-Rule" id="MF_01331"/>
    </source>
</evidence>
<evidence type="ECO:0000256" key="2">
    <source>
        <dbReference type="ARBA" id="ARBA00022730"/>
    </source>
</evidence>
<dbReference type="AlphaFoldDB" id="A0A1F6CHZ1"/>
<comment type="caution">
    <text evidence="11">The sequence shown here is derived from an EMBL/GenBank/DDBJ whole genome shotgun (WGS) entry which is preliminary data.</text>
</comment>
<reference evidence="11 12" key="1">
    <citation type="journal article" date="2016" name="Nat. Commun.">
        <title>Thousands of microbial genomes shed light on interconnected biogeochemical processes in an aquifer system.</title>
        <authorList>
            <person name="Anantharaman K."/>
            <person name="Brown C.T."/>
            <person name="Hug L.A."/>
            <person name="Sharon I."/>
            <person name="Castelle C.J."/>
            <person name="Probst A.J."/>
            <person name="Thomas B.C."/>
            <person name="Singh A."/>
            <person name="Wilkins M.J."/>
            <person name="Karaoz U."/>
            <person name="Brodie E.L."/>
            <person name="Williams K.H."/>
            <person name="Hubbard S.S."/>
            <person name="Banfield J.F."/>
        </authorList>
    </citation>
    <scope>NUCLEOTIDE SEQUENCE [LARGE SCALE GENOMIC DNA]</scope>
</reference>
<name>A0A1F6CHZ1_9BACT</name>
<dbReference type="SUPFAM" id="SSF54843">
    <property type="entry name" value="Ribosomal protein L22"/>
    <property type="match status" value="1"/>
</dbReference>
<keyword evidence="3 7" id="KW-0694">RNA-binding</keyword>
<evidence type="ECO:0000256" key="1">
    <source>
        <dbReference type="ARBA" id="ARBA00009451"/>
    </source>
</evidence>
<evidence type="ECO:0000313" key="11">
    <source>
        <dbReference type="EMBL" id="OGG48819.1"/>
    </source>
</evidence>
<dbReference type="GO" id="GO:0019843">
    <property type="term" value="F:rRNA binding"/>
    <property type="evidence" value="ECO:0007669"/>
    <property type="project" value="UniProtKB-UniRule"/>
</dbReference>
<comment type="function">
    <text evidence="7">The globular domain of the protein is located near the polypeptide exit tunnel on the outside of the subunit, while an extended beta-hairpin is found that lines the wall of the exit tunnel in the center of the 70S ribosome.</text>
</comment>
<gene>
    <name evidence="7" type="primary">rplV</name>
    <name evidence="11" type="ORF">A2678_00350</name>
</gene>
<dbReference type="HAMAP" id="MF_01331_B">
    <property type="entry name" value="Ribosomal_uL22_B"/>
    <property type="match status" value="1"/>
</dbReference>
<dbReference type="CDD" id="cd00336">
    <property type="entry name" value="Ribosomal_L22"/>
    <property type="match status" value="1"/>
</dbReference>
<dbReference type="InterPro" id="IPR005727">
    <property type="entry name" value="Ribosomal_uL22_bac/chlpt-type"/>
</dbReference>
<organism evidence="11 12">
    <name type="scientific">Candidatus Kaiserbacteria bacterium RIFCSPHIGHO2_01_FULL_53_31</name>
    <dbReference type="NCBI Taxonomy" id="1798481"/>
    <lineage>
        <taxon>Bacteria</taxon>
        <taxon>Candidatus Kaiseribacteriota</taxon>
    </lineage>
</organism>
<dbReference type="InterPro" id="IPR047867">
    <property type="entry name" value="Ribosomal_uL22_bac/org-type"/>
</dbReference>
<comment type="similarity">
    <text evidence="1 7 8">Belongs to the universal ribosomal protein uL22 family.</text>
</comment>
<protein>
    <recommendedName>
        <fullName evidence="6 7">Large ribosomal subunit protein uL22</fullName>
    </recommendedName>
</protein>
<proteinExistence type="inferred from homology"/>
<dbReference type="Pfam" id="PF00237">
    <property type="entry name" value="Ribosomal_L22"/>
    <property type="match status" value="1"/>
</dbReference>
<evidence type="ECO:0000256" key="8">
    <source>
        <dbReference type="RuleBase" id="RU004005"/>
    </source>
</evidence>
<evidence type="ECO:0000313" key="12">
    <source>
        <dbReference type="Proteomes" id="UP000178815"/>
    </source>
</evidence>
<dbReference type="InterPro" id="IPR036394">
    <property type="entry name" value="Ribosomal_uL22_sf"/>
</dbReference>
<dbReference type="Proteomes" id="UP000178815">
    <property type="component" value="Unassembled WGS sequence"/>
</dbReference>
<dbReference type="PANTHER" id="PTHR13501">
    <property type="entry name" value="CHLOROPLAST 50S RIBOSOMAL PROTEIN L22-RELATED"/>
    <property type="match status" value="1"/>
</dbReference>
<evidence type="ECO:0000256" key="3">
    <source>
        <dbReference type="ARBA" id="ARBA00022884"/>
    </source>
</evidence>
<evidence type="ECO:0000256" key="5">
    <source>
        <dbReference type="ARBA" id="ARBA00023274"/>
    </source>
</evidence>
<dbReference type="STRING" id="1798481.A2678_00350"/>
<accession>A0A1F6CHZ1</accession>
<dbReference type="GO" id="GO:0022625">
    <property type="term" value="C:cytosolic large ribosomal subunit"/>
    <property type="evidence" value="ECO:0007669"/>
    <property type="project" value="TreeGrafter"/>
</dbReference>
<keyword evidence="2 7" id="KW-0699">rRNA-binding</keyword>
<dbReference type="Gene3D" id="3.90.470.10">
    <property type="entry name" value="Ribosomal protein L22/L17"/>
    <property type="match status" value="1"/>
</dbReference>
<evidence type="ECO:0000256" key="9">
    <source>
        <dbReference type="RuleBase" id="RU004006"/>
    </source>
</evidence>
<dbReference type="GO" id="GO:0003735">
    <property type="term" value="F:structural constituent of ribosome"/>
    <property type="evidence" value="ECO:0007669"/>
    <property type="project" value="InterPro"/>
</dbReference>
<dbReference type="PANTHER" id="PTHR13501:SF8">
    <property type="entry name" value="LARGE RIBOSOMAL SUBUNIT PROTEIN UL22M"/>
    <property type="match status" value="1"/>
</dbReference>
<evidence type="ECO:0000256" key="4">
    <source>
        <dbReference type="ARBA" id="ARBA00022980"/>
    </source>
</evidence>
<comment type="subunit">
    <text evidence="7 9">Part of the 50S ribosomal subunit.</text>
</comment>
<keyword evidence="5 7" id="KW-0687">Ribonucleoprotein</keyword>